<evidence type="ECO:0000259" key="14">
    <source>
        <dbReference type="Pfam" id="PF02867"/>
    </source>
</evidence>
<dbReference type="Proteomes" id="UP000225878">
    <property type="component" value="Segment"/>
</dbReference>
<dbReference type="InterPro" id="IPR050862">
    <property type="entry name" value="RdRp_reductase_class-2"/>
</dbReference>
<evidence type="ECO:0000256" key="2">
    <source>
        <dbReference type="ARBA" id="ARBA00007405"/>
    </source>
</evidence>
<reference evidence="16" key="1">
    <citation type="submission" date="2016-11" db="EMBL/GenBank/DDBJ databases">
        <title>The complete genome sequence of Cyanosiphovirus S-ESS1.</title>
        <authorList>
            <person name="Han Y."/>
        </authorList>
    </citation>
    <scope>NUCLEOTIDE SEQUENCE [LARGE SCALE GENOMIC DNA]</scope>
</reference>
<dbReference type="InterPro" id="IPR000788">
    <property type="entry name" value="RNR_lg_C"/>
</dbReference>
<dbReference type="KEGG" id="vg:62679271"/>
<evidence type="ECO:0000256" key="8">
    <source>
        <dbReference type="ARBA" id="ARBA00023002"/>
    </source>
</evidence>
<keyword evidence="9" id="KW-1015">Disulfide bond</keyword>
<evidence type="ECO:0000256" key="4">
    <source>
        <dbReference type="ARBA" id="ARBA00014409"/>
    </source>
</evidence>
<dbReference type="GO" id="GO:0031419">
    <property type="term" value="F:cobalamin binding"/>
    <property type="evidence" value="ECO:0007669"/>
    <property type="project" value="UniProtKB-KW"/>
</dbReference>
<keyword evidence="7" id="KW-0547">Nucleotide-binding</keyword>
<dbReference type="EMBL" id="KY249644">
    <property type="protein sequence ID" value="ARB05724.1"/>
    <property type="molecule type" value="Genomic_DNA"/>
</dbReference>
<dbReference type="Pfam" id="PF02867">
    <property type="entry name" value="Ribonuc_red_lgC"/>
    <property type="match status" value="1"/>
</dbReference>
<dbReference type="GO" id="GO:0000166">
    <property type="term" value="F:nucleotide binding"/>
    <property type="evidence" value="ECO:0007669"/>
    <property type="project" value="UniProtKB-KW"/>
</dbReference>
<keyword evidence="8" id="KW-0560">Oxidoreductase</keyword>
<dbReference type="GeneID" id="62679271"/>
<evidence type="ECO:0000313" key="17">
    <source>
        <dbReference type="Proteomes" id="UP000225878"/>
    </source>
</evidence>
<comment type="similarity">
    <text evidence="2">Belongs to the ribonucleoside diphosphate reductase class-2 family.</text>
</comment>
<evidence type="ECO:0000256" key="11">
    <source>
        <dbReference type="ARBA" id="ARBA00025437"/>
    </source>
</evidence>
<dbReference type="Pfam" id="PF12637">
    <property type="entry name" value="TSCPD"/>
    <property type="match status" value="1"/>
</dbReference>
<feature type="domain" description="Ribonucleotide reductase large subunit C-terminal" evidence="14">
    <location>
        <begin position="1"/>
        <end position="382"/>
    </location>
</feature>
<dbReference type="GO" id="GO:0004748">
    <property type="term" value="F:ribonucleoside-diphosphate reductase activity, thioredoxin disulfide as acceptor"/>
    <property type="evidence" value="ECO:0007669"/>
    <property type="project" value="UniProtKB-EC"/>
</dbReference>
<dbReference type="PRINTS" id="PR01183">
    <property type="entry name" value="RIBORDTASEM1"/>
</dbReference>
<evidence type="ECO:0000259" key="15">
    <source>
        <dbReference type="Pfam" id="PF12637"/>
    </source>
</evidence>
<dbReference type="SUPFAM" id="SSF51998">
    <property type="entry name" value="PFL-like glycyl radical enzymes"/>
    <property type="match status" value="1"/>
</dbReference>
<protein>
    <recommendedName>
        <fullName evidence="4">Vitamin B12-dependent ribonucleotide reductase</fullName>
        <ecNumber evidence="3">1.17.4.1</ecNumber>
    </recommendedName>
    <alternativeName>
        <fullName evidence="12">Ribonucleoside-diphosphate reductase NrdJ</fullName>
    </alternativeName>
</protein>
<dbReference type="RefSeq" id="YP_009997126.1">
    <property type="nucleotide sequence ID" value="NC_052968.1"/>
</dbReference>
<evidence type="ECO:0000256" key="10">
    <source>
        <dbReference type="ARBA" id="ARBA00023285"/>
    </source>
</evidence>
<evidence type="ECO:0000256" key="13">
    <source>
        <dbReference type="ARBA" id="ARBA00047754"/>
    </source>
</evidence>
<evidence type="ECO:0000256" key="6">
    <source>
        <dbReference type="ARBA" id="ARBA00022634"/>
    </source>
</evidence>
<keyword evidence="5" id="KW-0846">Cobalamin</keyword>
<dbReference type="CDD" id="cd02888">
    <property type="entry name" value="RNR_II_dimer"/>
    <property type="match status" value="1"/>
</dbReference>
<evidence type="ECO:0000256" key="7">
    <source>
        <dbReference type="ARBA" id="ARBA00022741"/>
    </source>
</evidence>
<proteinExistence type="inferred from homology"/>
<comment type="catalytic activity">
    <reaction evidence="13">
        <text>a 2'-deoxyribonucleoside 5'-diphosphate + [thioredoxin]-disulfide + H2O = a ribonucleoside 5'-diphosphate + [thioredoxin]-dithiol</text>
        <dbReference type="Rhea" id="RHEA:23252"/>
        <dbReference type="Rhea" id="RHEA-COMP:10698"/>
        <dbReference type="Rhea" id="RHEA-COMP:10700"/>
        <dbReference type="ChEBI" id="CHEBI:15377"/>
        <dbReference type="ChEBI" id="CHEBI:29950"/>
        <dbReference type="ChEBI" id="CHEBI:50058"/>
        <dbReference type="ChEBI" id="CHEBI:57930"/>
        <dbReference type="ChEBI" id="CHEBI:73316"/>
        <dbReference type="EC" id="1.17.4.1"/>
    </reaction>
</comment>
<comment type="cofactor">
    <cofactor evidence="1">
        <name>adenosylcob(III)alamin</name>
        <dbReference type="ChEBI" id="CHEBI:18408"/>
    </cofactor>
</comment>
<evidence type="ECO:0000256" key="3">
    <source>
        <dbReference type="ARBA" id="ARBA00012274"/>
    </source>
</evidence>
<name>A0A1V0DX37_9CAUD</name>
<feature type="domain" description="TSCPD" evidence="15">
    <location>
        <begin position="444"/>
        <end position="552"/>
    </location>
</feature>
<dbReference type="GO" id="GO:0071897">
    <property type="term" value="P:DNA biosynthetic process"/>
    <property type="evidence" value="ECO:0007669"/>
    <property type="project" value="UniProtKB-KW"/>
</dbReference>
<dbReference type="Gene3D" id="3.20.70.20">
    <property type="match status" value="1"/>
</dbReference>
<sequence>MDAVKNDAMWPLIHVEPPKESPELHEAKDHTGKTVYIHEVVSARDIWNAIMESTYKAAEPGVIFIDRINEENNLRYCETISATNPCGEQPLPPYGACLLGSINLAMLVENPFTNQAGIDHQKLRHLVSDAVRMMDNVIEVSNFPLVEQADEAFSKRRIGLGLTGLADALAMCKLRYGSPASAEKTRKWMKRIDEYAYWASVELAKEKGAFPVFNADEFLAEGTHASKHPEDLKDAIRQHGIRNALLTSIAPTGTISIYAGNVSSGIEPIFAYGYTRKVLQPDGTKTEEWVEDYAVSLYRQFWAGETQKGEEWFKPEEHLPDYFVTAQTLSPMEHVTMQAAAQAHVDSSISKTINCPEDISFEDFKEVYMAAYEMGCKGCTTYRPNDITGSVLSVDEKPKKEPEVVVESTQAPDTDWLRKAFEAGPQPYQEAVMASLTEETLPQRPEELNGSTYKIKVGDQKAVYLTINDMVESDGTVRPFEIFLRSSDPTHDEWMVALARMISAIMRRPHDSSFVGPELMRITSALTGGFQRNHGYQPSLVAAIGAKIKEHMDRENFVKARVEEWFQQPVGTPAMEGLKEAMGAGQPPSPNKPCPSCNSYNTKFESGCHTCLDCGQ</sequence>
<accession>A0A1V0DX37</accession>
<comment type="function">
    <text evidence="11">Catalyzes the reduction of ribonucleotides to deoxyribonucleotides. May function to provide a pool of deoxyribonucleotide precursors for DNA repair during oxygen limitation and/or for immediate growth after restoration of oxygen.</text>
</comment>
<evidence type="ECO:0000256" key="5">
    <source>
        <dbReference type="ARBA" id="ARBA00022628"/>
    </source>
</evidence>
<keyword evidence="6" id="KW-0237">DNA synthesis</keyword>
<keyword evidence="10" id="KW-0170">Cobalt</keyword>
<evidence type="ECO:0000256" key="9">
    <source>
        <dbReference type="ARBA" id="ARBA00023157"/>
    </source>
</evidence>
<keyword evidence="17" id="KW-1185">Reference proteome</keyword>
<dbReference type="PANTHER" id="PTHR43371">
    <property type="entry name" value="VITAMIN B12-DEPENDENT RIBONUCLEOTIDE REDUCTASE"/>
    <property type="match status" value="1"/>
</dbReference>
<dbReference type="NCBIfam" id="TIGR02504">
    <property type="entry name" value="NrdJ_Z"/>
    <property type="match status" value="1"/>
</dbReference>
<organism evidence="16">
    <name type="scientific">Synechococcus virus S-ESS1</name>
    <dbReference type="NCBI Taxonomy" id="1964565"/>
    <lineage>
        <taxon>Viruses</taxon>
        <taxon>Duplodnaviria</taxon>
        <taxon>Heunggongvirae</taxon>
        <taxon>Uroviricota</taxon>
        <taxon>Caudoviricetes</taxon>
        <taxon>Casjensviridae</taxon>
        <taxon>Sessunavirus</taxon>
        <taxon>Sessunavirus SESS1</taxon>
    </lineage>
</organism>
<dbReference type="EC" id="1.17.4.1" evidence="3"/>
<dbReference type="InterPro" id="IPR013344">
    <property type="entry name" value="RNR_NrdJ/NrdZ"/>
</dbReference>
<dbReference type="InterPro" id="IPR024434">
    <property type="entry name" value="TSCPD_dom"/>
</dbReference>
<evidence type="ECO:0000313" key="16">
    <source>
        <dbReference type="EMBL" id="ARB05724.1"/>
    </source>
</evidence>
<evidence type="ECO:0000256" key="12">
    <source>
        <dbReference type="ARBA" id="ARBA00033050"/>
    </source>
</evidence>
<dbReference type="PANTHER" id="PTHR43371:SF1">
    <property type="entry name" value="RIBONUCLEOSIDE-DIPHOSPHATE REDUCTASE"/>
    <property type="match status" value="1"/>
</dbReference>
<evidence type="ECO:0000256" key="1">
    <source>
        <dbReference type="ARBA" id="ARBA00001922"/>
    </source>
</evidence>